<evidence type="ECO:0008006" key="10">
    <source>
        <dbReference type="Google" id="ProtNLM"/>
    </source>
</evidence>
<protein>
    <recommendedName>
        <fullName evidence="10">SH3 domain-containing protein</fullName>
    </recommendedName>
</protein>
<dbReference type="GO" id="GO:0016020">
    <property type="term" value="C:membrane"/>
    <property type="evidence" value="ECO:0007669"/>
    <property type="project" value="InterPro"/>
</dbReference>
<dbReference type="InterPro" id="IPR001190">
    <property type="entry name" value="SRCR"/>
</dbReference>
<reference evidence="8" key="1">
    <citation type="journal article" date="2022" name="G3 (Bethesda)">
        <title>High quality genome of the basidiomycete yeast Dioszegia hungarica PDD-24b-2 isolated from cloud water.</title>
        <authorList>
            <person name="Jarrige D."/>
            <person name="Haridas S."/>
            <person name="Bleykasten-Grosshans C."/>
            <person name="Joly M."/>
            <person name="Nadalig T."/>
            <person name="Sancelme M."/>
            <person name="Vuilleumier S."/>
            <person name="Grigoriev I.V."/>
            <person name="Amato P."/>
            <person name="Bringel F."/>
        </authorList>
    </citation>
    <scope>NUCLEOTIDE SEQUENCE</scope>
    <source>
        <strain evidence="8">PDD-24b-2</strain>
    </source>
</reference>
<evidence type="ECO:0000259" key="7">
    <source>
        <dbReference type="PROSITE" id="PS50287"/>
    </source>
</evidence>
<dbReference type="Proteomes" id="UP001164286">
    <property type="component" value="Unassembled WGS sequence"/>
</dbReference>
<evidence type="ECO:0000256" key="3">
    <source>
        <dbReference type="SAM" id="MobiDB-lite"/>
    </source>
</evidence>
<keyword evidence="5" id="KW-0732">Signal</keyword>
<keyword evidence="4" id="KW-0472">Membrane</keyword>
<feature type="compositionally biased region" description="Low complexity" evidence="3">
    <location>
        <begin position="243"/>
        <end position="262"/>
    </location>
</feature>
<dbReference type="AlphaFoldDB" id="A0AA38HCH9"/>
<feature type="transmembrane region" description="Helical" evidence="4">
    <location>
        <begin position="279"/>
        <end position="304"/>
    </location>
</feature>
<dbReference type="InterPro" id="IPR036028">
    <property type="entry name" value="SH3-like_dom_sf"/>
</dbReference>
<feature type="signal peptide" evidence="5">
    <location>
        <begin position="1"/>
        <end position="19"/>
    </location>
</feature>
<dbReference type="EMBL" id="JAKWFO010000005">
    <property type="protein sequence ID" value="KAI9637159.1"/>
    <property type="molecule type" value="Genomic_DNA"/>
</dbReference>
<feature type="compositionally biased region" description="Polar residues" evidence="3">
    <location>
        <begin position="334"/>
        <end position="345"/>
    </location>
</feature>
<evidence type="ECO:0000313" key="9">
    <source>
        <dbReference type="Proteomes" id="UP001164286"/>
    </source>
</evidence>
<evidence type="ECO:0000256" key="2">
    <source>
        <dbReference type="PROSITE-ProRule" id="PRU00192"/>
    </source>
</evidence>
<keyword evidence="9" id="KW-1185">Reference proteome</keyword>
<accession>A0AA38HCH9</accession>
<keyword evidence="4" id="KW-1133">Transmembrane helix</keyword>
<dbReference type="PROSITE" id="PS50287">
    <property type="entry name" value="SRCR_2"/>
    <property type="match status" value="1"/>
</dbReference>
<keyword evidence="4" id="KW-0812">Transmembrane</keyword>
<dbReference type="SMART" id="SM00326">
    <property type="entry name" value="SH3"/>
    <property type="match status" value="1"/>
</dbReference>
<feature type="chain" id="PRO_5041469593" description="SH3 domain-containing protein" evidence="5">
    <location>
        <begin position="20"/>
        <end position="528"/>
    </location>
</feature>
<proteinExistence type="predicted"/>
<feature type="region of interest" description="Disordered" evidence="3">
    <location>
        <begin position="332"/>
        <end position="371"/>
    </location>
</feature>
<evidence type="ECO:0000313" key="8">
    <source>
        <dbReference type="EMBL" id="KAI9637159.1"/>
    </source>
</evidence>
<dbReference type="Gene3D" id="2.30.30.40">
    <property type="entry name" value="SH3 Domains"/>
    <property type="match status" value="1"/>
</dbReference>
<keyword evidence="1 2" id="KW-0728">SH3 domain</keyword>
<name>A0AA38HCH9_9TREE</name>
<feature type="compositionally biased region" description="Polar residues" evidence="3">
    <location>
        <begin position="353"/>
        <end position="363"/>
    </location>
</feature>
<evidence type="ECO:0000256" key="4">
    <source>
        <dbReference type="SAM" id="Phobius"/>
    </source>
</evidence>
<feature type="domain" description="SH3" evidence="6">
    <location>
        <begin position="452"/>
        <end position="516"/>
    </location>
</feature>
<comment type="caution">
    <text evidence="8">The sequence shown here is derived from an EMBL/GenBank/DDBJ whole genome shotgun (WGS) entry which is preliminary data.</text>
</comment>
<dbReference type="SUPFAM" id="SSF50044">
    <property type="entry name" value="SH3-domain"/>
    <property type="match status" value="1"/>
</dbReference>
<evidence type="ECO:0000256" key="1">
    <source>
        <dbReference type="ARBA" id="ARBA00022443"/>
    </source>
</evidence>
<dbReference type="InterPro" id="IPR001452">
    <property type="entry name" value="SH3_domain"/>
</dbReference>
<feature type="region of interest" description="Disordered" evidence="3">
    <location>
        <begin position="242"/>
        <end position="262"/>
    </location>
</feature>
<evidence type="ECO:0000259" key="6">
    <source>
        <dbReference type="PROSITE" id="PS50002"/>
    </source>
</evidence>
<dbReference type="GeneID" id="77732859"/>
<dbReference type="PROSITE" id="PS50002">
    <property type="entry name" value="SH3"/>
    <property type="match status" value="1"/>
</dbReference>
<organism evidence="8 9">
    <name type="scientific">Dioszegia hungarica</name>
    <dbReference type="NCBI Taxonomy" id="4972"/>
    <lineage>
        <taxon>Eukaryota</taxon>
        <taxon>Fungi</taxon>
        <taxon>Dikarya</taxon>
        <taxon>Basidiomycota</taxon>
        <taxon>Agaricomycotina</taxon>
        <taxon>Tremellomycetes</taxon>
        <taxon>Tremellales</taxon>
        <taxon>Bulleribasidiaceae</taxon>
        <taxon>Dioszegia</taxon>
    </lineage>
</organism>
<evidence type="ECO:0000256" key="5">
    <source>
        <dbReference type="SAM" id="SignalP"/>
    </source>
</evidence>
<sequence>MFAALSAVAAILAAWGVEGQSQTADSNGCLRLLGSVACPGFQYAYINPSNLSNAWPWLAGVTTVAQFDVAALNYFVDPDQWQQTKFVNQLGCTNATGRVIQYERSRLCSNWVNSVWGRACTANYNGTSAATSQKMLCQSTCLQYAASARNLVNSTACPGPDTTNGGREAALLKDYVDCTDWFTLTTNNTQTCVSGQDNEGNCGFGSNTAELCNFCRGNNVDSCCYRSNTDVSVCGYVLPVQPSSTSSSASSTGSSSASSSATAAMSDAGSSSTLTGGRLAGAIVGGVLGGLLLLALLALLLLCLRRRRRNAANRHSTSSSFAPAAAGTPGGLSSLFSANSPQPNASEKGLIGNSRTAGMSSPTMGGDTVYSGHNKSALSSGLLGGAGNRASAGTIPGMLSALSLGGAGAGLGAAAGSGAAGSALSGPGVRTSGIVLPRVRDENQTAPDKWIETGAEVSVLWPYQATLPDELDLRPGMKLKVLRLYDDAWGTGVIVGGEDDGKQGAFPVVCVSEGSTLGSSGASSTVSH</sequence>
<gene>
    <name evidence="8" type="ORF">MKK02DRAFT_45871</name>
</gene>
<feature type="domain" description="SRCR" evidence="7">
    <location>
        <begin position="84"/>
        <end position="203"/>
    </location>
</feature>
<dbReference type="RefSeq" id="XP_052946936.1">
    <property type="nucleotide sequence ID" value="XM_053093654.1"/>
</dbReference>